<sequence>MSTARRTTIEILPDDLTVRLDITFASEGEAERFFDWVAAEIEAGSLSFRPSSPAPKEPDQ</sequence>
<name>A0A6P1YQ01_9HYPH</name>
<organism evidence="1 2">
    <name type="scientific">Ancylobacter pratisalsi</name>
    <dbReference type="NCBI Taxonomy" id="1745854"/>
    <lineage>
        <taxon>Bacteria</taxon>
        <taxon>Pseudomonadati</taxon>
        <taxon>Pseudomonadota</taxon>
        <taxon>Alphaproteobacteria</taxon>
        <taxon>Hyphomicrobiales</taxon>
        <taxon>Xanthobacteraceae</taxon>
        <taxon>Ancylobacter</taxon>
    </lineage>
</organism>
<accession>A0A6P1YQ01</accession>
<gene>
    <name evidence="1" type="ORF">G3A50_14455</name>
</gene>
<proteinExistence type="predicted"/>
<dbReference type="AlphaFoldDB" id="A0A6P1YQ01"/>
<dbReference type="KEGG" id="apra:G3A50_14455"/>
<reference evidence="1 2" key="1">
    <citation type="submission" date="2020-02" db="EMBL/GenBank/DDBJ databases">
        <authorList>
            <person name="Li G."/>
        </authorList>
    </citation>
    <scope>NUCLEOTIDE SEQUENCE [LARGE SCALE GENOMIC DNA]</scope>
    <source>
        <strain evidence="1 2">DSM 102029</strain>
    </source>
</reference>
<protein>
    <submittedName>
        <fullName evidence="1">Uncharacterized protein</fullName>
    </submittedName>
</protein>
<dbReference type="RefSeq" id="WP_163075921.1">
    <property type="nucleotide sequence ID" value="NZ_CP048630.1"/>
</dbReference>
<dbReference type="Proteomes" id="UP000464751">
    <property type="component" value="Chromosome"/>
</dbReference>
<dbReference type="EMBL" id="CP048630">
    <property type="protein sequence ID" value="QIB34776.1"/>
    <property type="molecule type" value="Genomic_DNA"/>
</dbReference>
<evidence type="ECO:0000313" key="1">
    <source>
        <dbReference type="EMBL" id="QIB34776.1"/>
    </source>
</evidence>
<evidence type="ECO:0000313" key="2">
    <source>
        <dbReference type="Proteomes" id="UP000464751"/>
    </source>
</evidence>
<keyword evidence="2" id="KW-1185">Reference proteome</keyword>